<comment type="catalytic activity">
    <reaction evidence="13 17">
        <text>L-isoleucine + 2-oxoglutarate = (S)-3-methyl-2-oxopentanoate + L-glutamate</text>
        <dbReference type="Rhea" id="RHEA:24801"/>
        <dbReference type="ChEBI" id="CHEBI:16810"/>
        <dbReference type="ChEBI" id="CHEBI:29985"/>
        <dbReference type="ChEBI" id="CHEBI:35146"/>
        <dbReference type="ChEBI" id="CHEBI:58045"/>
        <dbReference type="EC" id="2.6.1.42"/>
    </reaction>
</comment>
<gene>
    <name evidence="17" type="primary">ilvE</name>
    <name evidence="18" type="ORF">ISF26_05630</name>
</gene>
<comment type="pathway">
    <text evidence="3 17">Amino-acid biosynthesis; L-isoleucine biosynthesis; L-isoleucine from 2-oxobutanoate: step 4/4.</text>
</comment>
<dbReference type="NCBIfam" id="NF005146">
    <property type="entry name" value="PRK06606.1"/>
    <property type="match status" value="1"/>
</dbReference>
<dbReference type="InterPro" id="IPR043131">
    <property type="entry name" value="BCAT-like_N"/>
</dbReference>
<comment type="pathway">
    <text evidence="5 17">Amino-acid biosynthesis; L-leucine biosynthesis; L-leucine from 3-methyl-2-oxobutanoate: step 4/4.</text>
</comment>
<dbReference type="RefSeq" id="WP_230842938.1">
    <property type="nucleotide sequence ID" value="NZ_CP063845.1"/>
</dbReference>
<evidence type="ECO:0000256" key="9">
    <source>
        <dbReference type="ARBA" id="ARBA00022679"/>
    </source>
</evidence>
<evidence type="ECO:0000256" key="1">
    <source>
        <dbReference type="ARBA" id="ARBA00001933"/>
    </source>
</evidence>
<evidence type="ECO:0000256" key="11">
    <source>
        <dbReference type="ARBA" id="ARBA00023304"/>
    </source>
</evidence>
<evidence type="ECO:0000313" key="18">
    <source>
        <dbReference type="EMBL" id="UFP95714.1"/>
    </source>
</evidence>
<dbReference type="GO" id="GO:0004084">
    <property type="term" value="F:branched-chain-amino-acid transaminase activity"/>
    <property type="evidence" value="ECO:0007669"/>
    <property type="project" value="UniProtKB-EC"/>
</dbReference>
<dbReference type="NCBIfam" id="TIGR01122">
    <property type="entry name" value="ilvE_I"/>
    <property type="match status" value="1"/>
</dbReference>
<evidence type="ECO:0000256" key="15">
    <source>
        <dbReference type="RuleBase" id="RU004106"/>
    </source>
</evidence>
<evidence type="ECO:0000256" key="14">
    <source>
        <dbReference type="ARBA" id="ARBA00049229"/>
    </source>
</evidence>
<evidence type="ECO:0000256" key="17">
    <source>
        <dbReference type="RuleBase" id="RU364094"/>
    </source>
</evidence>
<keyword evidence="11 17" id="KW-0100">Branched-chain amino acid biosynthesis</keyword>
<dbReference type="Gene3D" id="3.20.10.10">
    <property type="entry name" value="D-amino Acid Aminotransferase, subunit A, domain 2"/>
    <property type="match status" value="1"/>
</dbReference>
<evidence type="ECO:0000256" key="16">
    <source>
        <dbReference type="RuleBase" id="RU004516"/>
    </source>
</evidence>
<dbReference type="InterPro" id="IPR018300">
    <property type="entry name" value="Aminotrans_IV_CS"/>
</dbReference>
<reference evidence="18 19" key="1">
    <citation type="journal article" date="2021" name="Genome Biol. Evol.">
        <title>Complete Genome Sequencing of a Novel Gloeobacter Species from a Waterfall Cave in Mexico.</title>
        <authorList>
            <person name="Saw J.H."/>
            <person name="Cardona T."/>
            <person name="Montejano G."/>
        </authorList>
    </citation>
    <scope>NUCLEOTIDE SEQUENCE [LARGE SCALE GENOMIC DNA]</scope>
    <source>
        <strain evidence="18">MG652769</strain>
    </source>
</reference>
<keyword evidence="10 16" id="KW-0663">Pyridoxal phosphate</keyword>
<evidence type="ECO:0000256" key="2">
    <source>
        <dbReference type="ARBA" id="ARBA00003109"/>
    </source>
</evidence>
<name>A0ABY3PQA0_9CYAN</name>
<evidence type="ECO:0000256" key="10">
    <source>
        <dbReference type="ARBA" id="ARBA00022898"/>
    </source>
</evidence>
<keyword evidence="7 17" id="KW-0032">Aminotransferase</keyword>
<dbReference type="InterPro" id="IPR005785">
    <property type="entry name" value="B_amino_transI"/>
</dbReference>
<dbReference type="InterPro" id="IPR036038">
    <property type="entry name" value="Aminotransferase-like"/>
</dbReference>
<evidence type="ECO:0000256" key="6">
    <source>
        <dbReference type="ARBA" id="ARBA00009320"/>
    </source>
</evidence>
<dbReference type="Proteomes" id="UP001054846">
    <property type="component" value="Chromosome"/>
</dbReference>
<evidence type="ECO:0000256" key="13">
    <source>
        <dbReference type="ARBA" id="ARBA00048798"/>
    </source>
</evidence>
<dbReference type="EC" id="2.6.1.42" evidence="17"/>
<dbReference type="Gene3D" id="3.30.470.10">
    <property type="match status" value="1"/>
</dbReference>
<dbReference type="InterPro" id="IPR001544">
    <property type="entry name" value="Aminotrans_IV"/>
</dbReference>
<dbReference type="SUPFAM" id="SSF56752">
    <property type="entry name" value="D-aminoacid aminotransferase-like PLP-dependent enzymes"/>
    <property type="match status" value="1"/>
</dbReference>
<comment type="pathway">
    <text evidence="4 17">Amino-acid biosynthesis; L-valine biosynthesis; L-valine from pyruvate: step 4/4.</text>
</comment>
<dbReference type="InterPro" id="IPR050571">
    <property type="entry name" value="Class-IV_PLP-Dep_Aminotrnsfr"/>
</dbReference>
<evidence type="ECO:0000256" key="12">
    <source>
        <dbReference type="ARBA" id="ARBA00048212"/>
    </source>
</evidence>
<accession>A0ABY3PQA0</accession>
<organism evidence="18 19">
    <name type="scientific">Gloeobacter morelensis MG652769</name>
    <dbReference type="NCBI Taxonomy" id="2781736"/>
    <lineage>
        <taxon>Bacteria</taxon>
        <taxon>Bacillati</taxon>
        <taxon>Cyanobacteriota</taxon>
        <taxon>Cyanophyceae</taxon>
        <taxon>Gloeobacterales</taxon>
        <taxon>Gloeobacteraceae</taxon>
        <taxon>Gloeobacter</taxon>
        <taxon>Gloeobacter morelensis</taxon>
    </lineage>
</organism>
<proteinExistence type="inferred from homology"/>
<comment type="similarity">
    <text evidence="6 15">Belongs to the class-IV pyridoxal-phosphate-dependent aminotransferase family.</text>
</comment>
<comment type="catalytic activity">
    <reaction evidence="12 17">
        <text>L-valine + 2-oxoglutarate = 3-methyl-2-oxobutanoate + L-glutamate</text>
        <dbReference type="Rhea" id="RHEA:24813"/>
        <dbReference type="ChEBI" id="CHEBI:11851"/>
        <dbReference type="ChEBI" id="CHEBI:16810"/>
        <dbReference type="ChEBI" id="CHEBI:29985"/>
        <dbReference type="ChEBI" id="CHEBI:57762"/>
        <dbReference type="EC" id="2.6.1.42"/>
    </reaction>
</comment>
<comment type="function">
    <text evidence="2 17">Acts on leucine, isoleucine and valine.</text>
</comment>
<dbReference type="PANTHER" id="PTHR42743:SF4">
    <property type="entry name" value="BRANCHED-CHAIN-AMINO-ACID AMINOTRANSFERASE-RELATED"/>
    <property type="match status" value="1"/>
</dbReference>
<evidence type="ECO:0000313" key="19">
    <source>
        <dbReference type="Proteomes" id="UP001054846"/>
    </source>
</evidence>
<evidence type="ECO:0000256" key="3">
    <source>
        <dbReference type="ARBA" id="ARBA00004824"/>
    </source>
</evidence>
<keyword evidence="8 17" id="KW-0028">Amino-acid biosynthesis</keyword>
<keyword evidence="19" id="KW-1185">Reference proteome</keyword>
<comment type="catalytic activity">
    <reaction evidence="14 17">
        <text>L-leucine + 2-oxoglutarate = 4-methyl-2-oxopentanoate + L-glutamate</text>
        <dbReference type="Rhea" id="RHEA:18321"/>
        <dbReference type="ChEBI" id="CHEBI:16810"/>
        <dbReference type="ChEBI" id="CHEBI:17865"/>
        <dbReference type="ChEBI" id="CHEBI:29985"/>
        <dbReference type="ChEBI" id="CHEBI:57427"/>
        <dbReference type="EC" id="2.6.1.42"/>
    </reaction>
</comment>
<dbReference type="Pfam" id="PF01063">
    <property type="entry name" value="Aminotran_4"/>
    <property type="match status" value="1"/>
</dbReference>
<keyword evidence="9 17" id="KW-0808">Transferase</keyword>
<evidence type="ECO:0000256" key="4">
    <source>
        <dbReference type="ARBA" id="ARBA00004931"/>
    </source>
</evidence>
<dbReference type="PROSITE" id="PS00770">
    <property type="entry name" value="AA_TRANSFER_CLASS_4"/>
    <property type="match status" value="1"/>
</dbReference>
<dbReference type="InterPro" id="IPR043132">
    <property type="entry name" value="BCAT-like_C"/>
</dbReference>
<evidence type="ECO:0000256" key="7">
    <source>
        <dbReference type="ARBA" id="ARBA00022576"/>
    </source>
</evidence>
<sequence>MTQPSSEPVIYLRGRFVPDSEASLSVRTHAFLYGTAVFEGIKAYWAPERETMFIFRAEEHFRRLVQSCRILRLKAPLDIRRMVELSAEIVARNSCREDTYLRPIVYKADRRIGPILEIPDTVDDFCLFSAPMSAYLDAHKGLHVCVSSWRRIDDNMIPARAKCNGAYVNTALIKTDAALAGFDDAIALSDDGHVAEGSAMNLFLVRDGKLVTPAVSNNILEGITRATVIELAQKELGIPVESRQVDRTELYVAEEMFLCGTATEVAAVTRIDHRAIGDGTVGPITRAIQDLFDQAIHGRLPDYMHWLTPAGTPVLSSQD</sequence>
<protein>
    <recommendedName>
        <fullName evidence="17">Branched-chain-amino-acid aminotransferase</fullName>
        <shortName evidence="17">BCAT</shortName>
        <ecNumber evidence="17">2.6.1.42</ecNumber>
    </recommendedName>
</protein>
<dbReference type="EMBL" id="CP063845">
    <property type="protein sequence ID" value="UFP95714.1"/>
    <property type="molecule type" value="Genomic_DNA"/>
</dbReference>
<evidence type="ECO:0000256" key="8">
    <source>
        <dbReference type="ARBA" id="ARBA00022605"/>
    </source>
</evidence>
<evidence type="ECO:0000256" key="5">
    <source>
        <dbReference type="ARBA" id="ARBA00005072"/>
    </source>
</evidence>
<comment type="cofactor">
    <cofactor evidence="1 16">
        <name>pyridoxal 5'-phosphate</name>
        <dbReference type="ChEBI" id="CHEBI:597326"/>
    </cofactor>
</comment>
<dbReference type="PANTHER" id="PTHR42743">
    <property type="entry name" value="AMINO-ACID AMINOTRANSFERASE"/>
    <property type="match status" value="1"/>
</dbReference>